<dbReference type="HAMAP" id="MF_01924">
    <property type="entry name" value="A_A_dipeptidase"/>
    <property type="match status" value="1"/>
</dbReference>
<evidence type="ECO:0000313" key="12">
    <source>
        <dbReference type="Proteomes" id="UP000601223"/>
    </source>
</evidence>
<keyword evidence="4 9" id="KW-0378">Hydrolase</keyword>
<evidence type="ECO:0000256" key="3">
    <source>
        <dbReference type="ARBA" id="ARBA00022723"/>
    </source>
</evidence>
<evidence type="ECO:0000256" key="8">
    <source>
        <dbReference type="ARBA" id="ARBA00023316"/>
    </source>
</evidence>
<protein>
    <recommendedName>
        <fullName evidence="9 10">D-alanyl-D-alanine dipeptidase</fullName>
        <shortName evidence="9 10">D-Ala-D-Ala dipeptidase</shortName>
        <ecNumber evidence="9 10">3.4.13.22</ecNumber>
    </recommendedName>
</protein>
<dbReference type="Gene3D" id="3.30.1380.10">
    <property type="match status" value="1"/>
</dbReference>
<reference evidence="11 12" key="1">
    <citation type="submission" date="2021-01" db="EMBL/GenBank/DDBJ databases">
        <title>Whole genome shotgun sequence of Catellatospora bangladeshensis NBRC 107357.</title>
        <authorList>
            <person name="Komaki H."/>
            <person name="Tamura T."/>
        </authorList>
    </citation>
    <scope>NUCLEOTIDE SEQUENCE [LARGE SCALE GENOMIC DNA]</scope>
    <source>
        <strain evidence="11 12">NBRC 107357</strain>
    </source>
</reference>
<evidence type="ECO:0000256" key="10">
    <source>
        <dbReference type="PIRNR" id="PIRNR026671"/>
    </source>
</evidence>
<keyword evidence="8 10" id="KW-0961">Cell wall biogenesis/degradation</keyword>
<keyword evidence="7 9" id="KW-0482">Metalloprotease</keyword>
<comment type="similarity">
    <text evidence="9 10">Belongs to the peptidase M15D family.</text>
</comment>
<feature type="binding site" evidence="9">
    <location>
        <position position="128"/>
    </location>
    <ligand>
        <name>Zn(2+)</name>
        <dbReference type="ChEBI" id="CHEBI:29105"/>
        <note>catalytic</note>
    </ligand>
</feature>
<dbReference type="PANTHER" id="PTHR43126:SF2">
    <property type="entry name" value="D-ALANYL-D-ALANINE DIPEPTIDASE"/>
    <property type="match status" value="1"/>
</dbReference>
<dbReference type="GO" id="GO:0071555">
    <property type="term" value="P:cell wall organization"/>
    <property type="evidence" value="ECO:0007669"/>
    <property type="project" value="UniProtKB-KW"/>
</dbReference>
<gene>
    <name evidence="11" type="ORF">Cba03nite_38110</name>
</gene>
<keyword evidence="3 9" id="KW-0479">Metal-binding</keyword>
<dbReference type="InterPro" id="IPR000755">
    <property type="entry name" value="A_A_dipeptidase"/>
</dbReference>
<dbReference type="InterPro" id="IPR009045">
    <property type="entry name" value="Zn_M74/Hedgehog-like"/>
</dbReference>
<dbReference type="PANTHER" id="PTHR43126">
    <property type="entry name" value="D-ALANYL-D-ALANINE DIPEPTIDASE"/>
    <property type="match status" value="1"/>
</dbReference>
<evidence type="ECO:0000256" key="9">
    <source>
        <dbReference type="HAMAP-Rule" id="MF_01924"/>
    </source>
</evidence>
<proteinExistence type="inferred from homology"/>
<name>A0A8J3JL13_9ACTN</name>
<keyword evidence="12" id="KW-1185">Reference proteome</keyword>
<comment type="caution">
    <text evidence="11">The sequence shown here is derived from an EMBL/GenBank/DDBJ whole genome shotgun (WGS) entry which is preliminary data.</text>
</comment>
<dbReference type="GO" id="GO:0006508">
    <property type="term" value="P:proteolysis"/>
    <property type="evidence" value="ECO:0007669"/>
    <property type="project" value="UniProtKB-KW"/>
</dbReference>
<comment type="function">
    <text evidence="9 10">Catalyzes hydrolysis of the D-alanyl-D-alanine dipeptide.</text>
</comment>
<evidence type="ECO:0000256" key="6">
    <source>
        <dbReference type="ARBA" id="ARBA00022997"/>
    </source>
</evidence>
<comment type="catalytic activity">
    <reaction evidence="1 9 10">
        <text>D-alanyl-D-alanine + H2O = 2 D-alanine</text>
        <dbReference type="Rhea" id="RHEA:20661"/>
        <dbReference type="ChEBI" id="CHEBI:15377"/>
        <dbReference type="ChEBI" id="CHEBI:57416"/>
        <dbReference type="ChEBI" id="CHEBI:57822"/>
        <dbReference type="EC" id="3.4.13.22"/>
    </reaction>
</comment>
<feature type="active site" description="Proton donor/acceptor" evidence="9">
    <location>
        <position position="186"/>
    </location>
</feature>
<dbReference type="GO" id="GO:0008237">
    <property type="term" value="F:metallopeptidase activity"/>
    <property type="evidence" value="ECO:0007669"/>
    <property type="project" value="UniProtKB-KW"/>
</dbReference>
<feature type="site" description="Transition state stabilizer" evidence="9">
    <location>
        <position position="77"/>
    </location>
</feature>
<dbReference type="GO" id="GO:0160237">
    <property type="term" value="F:D-Ala-D-Ala dipeptidase activity"/>
    <property type="evidence" value="ECO:0007669"/>
    <property type="project" value="UniProtKB-EC"/>
</dbReference>
<dbReference type="RefSeq" id="WP_239125859.1">
    <property type="nucleotide sequence ID" value="NZ_BONF01000020.1"/>
</dbReference>
<evidence type="ECO:0000256" key="4">
    <source>
        <dbReference type="ARBA" id="ARBA00022801"/>
    </source>
</evidence>
<keyword evidence="2 9" id="KW-0645">Protease</keyword>
<dbReference type="Pfam" id="PF01427">
    <property type="entry name" value="Peptidase_M15"/>
    <property type="match status" value="1"/>
</dbReference>
<evidence type="ECO:0000256" key="2">
    <source>
        <dbReference type="ARBA" id="ARBA00022670"/>
    </source>
</evidence>
<dbReference type="PIRSF" id="PIRSF026671">
    <property type="entry name" value="AA_dipeptidase"/>
    <property type="match status" value="1"/>
</dbReference>
<evidence type="ECO:0000256" key="5">
    <source>
        <dbReference type="ARBA" id="ARBA00022833"/>
    </source>
</evidence>
<dbReference type="CDD" id="cd14843">
    <property type="entry name" value="D-Ala-D-Ala_dipeptidase_like"/>
    <property type="match status" value="1"/>
</dbReference>
<sequence length="224" mass="24649">MAEMVLLSDTAVVETPVAECDECLVDLRTVGALRLDPRLADAAGAYAHVRLSVVDRLVTAQTLLPAGLRLLIVECYRPMALQQHYFEAHKERLRAIQPGHDEAWYHRRASRYISPPEVAPHVAGAAVDLTLCTADGTELWMGTQVNDTDSEACHTDSANVSAEAARHRRYLADALTLVGMVNYPTEWWHWSYGDRYWAHVTGAPKARYGPVSSLPGVQSAATAN</sequence>
<dbReference type="GO" id="GO:0008270">
    <property type="term" value="F:zinc ion binding"/>
    <property type="evidence" value="ECO:0007669"/>
    <property type="project" value="UniProtKB-UniRule"/>
</dbReference>
<feature type="binding site" evidence="9">
    <location>
        <position position="189"/>
    </location>
    <ligand>
        <name>Zn(2+)</name>
        <dbReference type="ChEBI" id="CHEBI:29105"/>
        <note>catalytic</note>
    </ligand>
</feature>
<dbReference type="SUPFAM" id="SSF55166">
    <property type="entry name" value="Hedgehog/DD-peptidase"/>
    <property type="match status" value="1"/>
</dbReference>
<keyword evidence="5 9" id="KW-0862">Zinc</keyword>
<dbReference type="EC" id="3.4.13.22" evidence="9 10"/>
<evidence type="ECO:0000313" key="11">
    <source>
        <dbReference type="EMBL" id="GIF82462.1"/>
    </source>
</evidence>
<evidence type="ECO:0000256" key="7">
    <source>
        <dbReference type="ARBA" id="ARBA00023049"/>
    </source>
</evidence>
<dbReference type="Proteomes" id="UP000601223">
    <property type="component" value="Unassembled WGS sequence"/>
</dbReference>
<evidence type="ECO:0000256" key="1">
    <source>
        <dbReference type="ARBA" id="ARBA00001362"/>
    </source>
</evidence>
<dbReference type="AlphaFoldDB" id="A0A8J3JL13"/>
<dbReference type="EMBL" id="BONF01000020">
    <property type="protein sequence ID" value="GIF82462.1"/>
    <property type="molecule type" value="Genomic_DNA"/>
</dbReference>
<organism evidence="11 12">
    <name type="scientific">Catellatospora bangladeshensis</name>
    <dbReference type="NCBI Taxonomy" id="310355"/>
    <lineage>
        <taxon>Bacteria</taxon>
        <taxon>Bacillati</taxon>
        <taxon>Actinomycetota</taxon>
        <taxon>Actinomycetes</taxon>
        <taxon>Micromonosporales</taxon>
        <taxon>Micromonosporaceae</taxon>
        <taxon>Catellatospora</taxon>
    </lineage>
</organism>
<feature type="binding site" evidence="9">
    <location>
        <position position="121"/>
    </location>
    <ligand>
        <name>Zn(2+)</name>
        <dbReference type="ChEBI" id="CHEBI:29105"/>
        <note>catalytic</note>
    </ligand>
</feature>
<comment type="cofactor">
    <cofactor evidence="9">
        <name>Zn(2+)</name>
        <dbReference type="ChEBI" id="CHEBI:29105"/>
    </cofactor>
    <text evidence="9">Binds 1 zinc ion per subunit.</text>
</comment>
<accession>A0A8J3JL13</accession>
<keyword evidence="6 9" id="KW-0224">Dipeptidase</keyword>